<evidence type="ECO:0000313" key="6">
    <source>
        <dbReference type="EMBL" id="SVC55444.1"/>
    </source>
</evidence>
<accession>A0A382N2N4</accession>
<dbReference type="EMBL" id="UINC01097599">
    <property type="protein sequence ID" value="SVC55444.1"/>
    <property type="molecule type" value="Genomic_DNA"/>
</dbReference>
<keyword evidence="4" id="KW-1133">Transmembrane helix</keyword>
<dbReference type="PANTHER" id="PTHR30558">
    <property type="entry name" value="EXBD MEMBRANE COMPONENT OF PMF-DRIVEN MACROMOLECULE IMPORT SYSTEM"/>
    <property type="match status" value="1"/>
</dbReference>
<evidence type="ECO:0000256" key="1">
    <source>
        <dbReference type="ARBA" id="ARBA00004162"/>
    </source>
</evidence>
<comment type="subcellular location">
    <subcellularLocation>
        <location evidence="1">Cell membrane</location>
        <topology evidence="1">Single-pass membrane protein</topology>
    </subcellularLocation>
</comment>
<protein>
    <recommendedName>
        <fullName evidence="7">Protein TolR</fullName>
    </recommendedName>
</protein>
<reference evidence="6" key="1">
    <citation type="submission" date="2018-05" db="EMBL/GenBank/DDBJ databases">
        <authorList>
            <person name="Lanie J.A."/>
            <person name="Ng W.-L."/>
            <person name="Kazmierczak K.M."/>
            <person name="Andrzejewski T.M."/>
            <person name="Davidsen T.M."/>
            <person name="Wayne K.J."/>
            <person name="Tettelin H."/>
            <person name="Glass J.I."/>
            <person name="Rusch D."/>
            <person name="Podicherti R."/>
            <person name="Tsui H.-C.T."/>
            <person name="Winkler M.E."/>
        </authorList>
    </citation>
    <scope>NUCLEOTIDE SEQUENCE</scope>
</reference>
<keyword evidence="2" id="KW-1003">Cell membrane</keyword>
<evidence type="ECO:0000256" key="2">
    <source>
        <dbReference type="ARBA" id="ARBA00022475"/>
    </source>
</evidence>
<evidence type="ECO:0000256" key="3">
    <source>
        <dbReference type="ARBA" id="ARBA00022692"/>
    </source>
</evidence>
<keyword evidence="5" id="KW-0472">Membrane</keyword>
<sequence>LADVMLVLLIIVMLIAPLLQAGVLVALPEASNTVEKADNDAQTVLHVDASGRFYVDNIPTDESQLMASVQRALDRKSERIVLIKADQNARYGEVMEVMDRLQRAGIEDIGLITERRLRGVAGD</sequence>
<feature type="non-terminal residue" evidence="6">
    <location>
        <position position="1"/>
    </location>
</feature>
<dbReference type="Pfam" id="PF02472">
    <property type="entry name" value="ExbD"/>
    <property type="match status" value="1"/>
</dbReference>
<name>A0A382N2N4_9ZZZZ</name>
<dbReference type="GO" id="GO:0005886">
    <property type="term" value="C:plasma membrane"/>
    <property type="evidence" value="ECO:0007669"/>
    <property type="project" value="UniProtKB-SubCell"/>
</dbReference>
<dbReference type="GO" id="GO:0022857">
    <property type="term" value="F:transmembrane transporter activity"/>
    <property type="evidence" value="ECO:0007669"/>
    <property type="project" value="InterPro"/>
</dbReference>
<evidence type="ECO:0008006" key="7">
    <source>
        <dbReference type="Google" id="ProtNLM"/>
    </source>
</evidence>
<dbReference type="Gene3D" id="3.30.420.270">
    <property type="match status" value="1"/>
</dbReference>
<evidence type="ECO:0000256" key="5">
    <source>
        <dbReference type="ARBA" id="ARBA00023136"/>
    </source>
</evidence>
<dbReference type="AlphaFoldDB" id="A0A382N2N4"/>
<organism evidence="6">
    <name type="scientific">marine metagenome</name>
    <dbReference type="NCBI Taxonomy" id="408172"/>
    <lineage>
        <taxon>unclassified sequences</taxon>
        <taxon>metagenomes</taxon>
        <taxon>ecological metagenomes</taxon>
    </lineage>
</organism>
<evidence type="ECO:0000256" key="4">
    <source>
        <dbReference type="ARBA" id="ARBA00022989"/>
    </source>
</evidence>
<proteinExistence type="predicted"/>
<dbReference type="PANTHER" id="PTHR30558:SF7">
    <property type="entry name" value="TOL-PAL SYSTEM PROTEIN TOLR"/>
    <property type="match status" value="1"/>
</dbReference>
<dbReference type="InterPro" id="IPR003400">
    <property type="entry name" value="ExbD"/>
</dbReference>
<keyword evidence="3" id="KW-0812">Transmembrane</keyword>
<gene>
    <name evidence="6" type="ORF">METZ01_LOCUS308298</name>
</gene>